<comment type="caution">
    <text evidence="2">The sequence shown here is derived from an EMBL/GenBank/DDBJ whole genome shotgun (WGS) entry which is preliminary data.</text>
</comment>
<organism evidence="2 3">
    <name type="scientific">Qingrenia yutianensis</name>
    <dbReference type="NCBI Taxonomy" id="2763676"/>
    <lineage>
        <taxon>Bacteria</taxon>
        <taxon>Bacillati</taxon>
        <taxon>Bacillota</taxon>
        <taxon>Clostridia</taxon>
        <taxon>Eubacteriales</taxon>
        <taxon>Oscillospiraceae</taxon>
        <taxon>Qingrenia</taxon>
    </lineage>
</organism>
<gene>
    <name evidence="2" type="ORF">H8706_03535</name>
</gene>
<dbReference type="RefSeq" id="WP_262431520.1">
    <property type="nucleotide sequence ID" value="NZ_JACRTE010000003.1"/>
</dbReference>
<dbReference type="AlphaFoldDB" id="A0A926F9Q6"/>
<evidence type="ECO:0000313" key="3">
    <source>
        <dbReference type="Proteomes" id="UP000647416"/>
    </source>
</evidence>
<proteinExistence type="predicted"/>
<name>A0A926F9Q6_9FIRM</name>
<dbReference type="Gene3D" id="2.60.120.260">
    <property type="entry name" value="Galactose-binding domain-like"/>
    <property type="match status" value="1"/>
</dbReference>
<dbReference type="Proteomes" id="UP000647416">
    <property type="component" value="Unassembled WGS sequence"/>
</dbReference>
<keyword evidence="1" id="KW-0732">Signal</keyword>
<evidence type="ECO:0000256" key="1">
    <source>
        <dbReference type="SAM" id="SignalP"/>
    </source>
</evidence>
<keyword evidence="3" id="KW-1185">Reference proteome</keyword>
<protein>
    <submittedName>
        <fullName evidence="2">Uncharacterized protein</fullName>
    </submittedName>
</protein>
<dbReference type="EMBL" id="JACRTE010000003">
    <property type="protein sequence ID" value="MBC8595941.1"/>
    <property type="molecule type" value="Genomic_DNA"/>
</dbReference>
<evidence type="ECO:0000313" key="2">
    <source>
        <dbReference type="EMBL" id="MBC8595941.1"/>
    </source>
</evidence>
<sequence length="530" mass="57431">MTKRSLKNFLVSLVTAVLSGALLMTSGFAAPEMSYSILNSSKTDDKITANVTTYFKETIASGTVYSAIYNAEGSLESVDAYVVKNAKSKTFQITVPKDKTSYSASFFLWDGTTIVPLANKKALAESDKPSYDVPSFNQDNYGARFAFESGAVSDRVSSLSTLLTVSTTDETSYTGNKALKIVLKDGAAYNGGSTLLKITAGTLPSSAKKLTLKFKVKIPTAPTGTDGKMTVSAAVNNIKTGSSETNFKFGNTGSASCNVQTSDWTNYEGTMDLTASNITTPDGELDIRIRNTTANIPIVYIDDFVLRALDADGNEIAGYGFDDQNPTYPEKMTDDGTYKAHYSFENSVLPTIGNGFEFVNLNGALSNEYSYDGTQSLKAAVTNKGVFQIKFNKLAEYINAMKSDKKPSKIKITLKLRGATADRTQFCVEGYMPYASSTIAGYKNIKHTGGQATFITNDTEWHTYTAEWNISDVDFTTRAKTAAGADRTGEPWLTFKMTDSTERTLYIDDIRIETGAAGTLYDDNIVTAAE</sequence>
<feature type="chain" id="PRO_5037573170" evidence="1">
    <location>
        <begin position="30"/>
        <end position="530"/>
    </location>
</feature>
<feature type="signal peptide" evidence="1">
    <location>
        <begin position="1"/>
        <end position="29"/>
    </location>
</feature>
<accession>A0A926F9Q6</accession>
<reference evidence="2" key="1">
    <citation type="submission" date="2020-08" db="EMBL/GenBank/DDBJ databases">
        <title>Genome public.</title>
        <authorList>
            <person name="Liu C."/>
            <person name="Sun Q."/>
        </authorList>
    </citation>
    <scope>NUCLEOTIDE SEQUENCE</scope>
    <source>
        <strain evidence="2">NSJ-50</strain>
    </source>
</reference>